<gene>
    <name evidence="2" type="primary">Dsec\GM19423</name>
    <name evidence="2" type="ORF">Dsec_GM19423</name>
</gene>
<proteinExistence type="predicted"/>
<dbReference type="EMBL" id="CH480860">
    <property type="protein sequence ID" value="EDW52791.1"/>
    <property type="molecule type" value="Genomic_DNA"/>
</dbReference>
<feature type="compositionally biased region" description="Low complexity" evidence="1">
    <location>
        <begin position="124"/>
        <end position="136"/>
    </location>
</feature>
<feature type="region of interest" description="Disordered" evidence="1">
    <location>
        <begin position="242"/>
        <end position="278"/>
    </location>
</feature>
<sequence length="278" mass="29908">MEHYNSDCEPDYLRQRDRHQDEDTPLGDAPPTVAAAPEVTYAQPHQQRSSMAGSPLKVSTVSAGKYQSNANLGLFPNSSSSGGSSVQNGVAAHTPRSTNPFLNGSSKFAGEDGGLENINMLKPSASSSTAATSSIRSSHRNRNALNRLSGMTSSSSDSQTHHQQQQQQQIAAVKQQQQMLPPEDSGDDEFVLGLGSLELGNCSSGGESEEPPPEPAPPEIPPRTQSLLMSLRKHSDYKLKYEEKGDQKHEEFIPTSQLQKGEFSSKKGSVQAGNRCLS</sequence>
<feature type="compositionally biased region" description="Basic and acidic residues" evidence="1">
    <location>
        <begin position="1"/>
        <end position="22"/>
    </location>
</feature>
<feature type="compositionally biased region" description="Low complexity" evidence="1">
    <location>
        <begin position="153"/>
        <end position="178"/>
    </location>
</feature>
<dbReference type="PhylomeDB" id="B4IL03"/>
<feature type="compositionally biased region" description="Polar residues" evidence="1">
    <location>
        <begin position="143"/>
        <end position="152"/>
    </location>
</feature>
<evidence type="ECO:0000313" key="3">
    <source>
        <dbReference type="Proteomes" id="UP000001292"/>
    </source>
</evidence>
<feature type="compositionally biased region" description="Low complexity" evidence="1">
    <location>
        <begin position="192"/>
        <end position="206"/>
    </location>
</feature>
<feature type="compositionally biased region" description="Basic and acidic residues" evidence="1">
    <location>
        <begin position="242"/>
        <end position="252"/>
    </location>
</feature>
<dbReference type="STRING" id="7238.B4IL03"/>
<dbReference type="HOGENOM" id="CLU_963995_0_0_1"/>
<feature type="compositionally biased region" description="Polar residues" evidence="1">
    <location>
        <begin position="266"/>
        <end position="278"/>
    </location>
</feature>
<protein>
    <submittedName>
        <fullName evidence="2">GM19423</fullName>
    </submittedName>
</protein>
<feature type="compositionally biased region" description="Polar residues" evidence="1">
    <location>
        <begin position="95"/>
        <end position="106"/>
    </location>
</feature>
<organism evidence="3">
    <name type="scientific">Drosophila sechellia</name>
    <name type="common">Fruit fly</name>
    <dbReference type="NCBI Taxonomy" id="7238"/>
    <lineage>
        <taxon>Eukaryota</taxon>
        <taxon>Metazoa</taxon>
        <taxon>Ecdysozoa</taxon>
        <taxon>Arthropoda</taxon>
        <taxon>Hexapoda</taxon>
        <taxon>Insecta</taxon>
        <taxon>Pterygota</taxon>
        <taxon>Neoptera</taxon>
        <taxon>Endopterygota</taxon>
        <taxon>Diptera</taxon>
        <taxon>Brachycera</taxon>
        <taxon>Muscomorpha</taxon>
        <taxon>Ephydroidea</taxon>
        <taxon>Drosophilidae</taxon>
        <taxon>Drosophila</taxon>
        <taxon>Sophophora</taxon>
    </lineage>
</organism>
<reference evidence="2 3" key="1">
    <citation type="journal article" date="2007" name="Nature">
        <title>Evolution of genes and genomes on the Drosophila phylogeny.</title>
        <authorList>
            <consortium name="Drosophila 12 Genomes Consortium"/>
            <person name="Clark A.G."/>
            <person name="Eisen M.B."/>
            <person name="Smith D.R."/>
            <person name="Bergman C.M."/>
            <person name="Oliver B."/>
            <person name="Markow T.A."/>
            <person name="Kaufman T.C."/>
            <person name="Kellis M."/>
            <person name="Gelbart W."/>
            <person name="Iyer V.N."/>
            <person name="Pollard D.A."/>
            <person name="Sackton T.B."/>
            <person name="Larracuente A.M."/>
            <person name="Singh N.D."/>
            <person name="Abad J.P."/>
            <person name="Abt D.N."/>
            <person name="Adryan B."/>
            <person name="Aguade M."/>
            <person name="Akashi H."/>
            <person name="Anderson W.W."/>
            <person name="Aquadro C.F."/>
            <person name="Ardell D.H."/>
            <person name="Arguello R."/>
            <person name="Artieri C.G."/>
            <person name="Barbash D.A."/>
            <person name="Barker D."/>
            <person name="Barsanti P."/>
            <person name="Batterham P."/>
            <person name="Batzoglou S."/>
            <person name="Begun D."/>
            <person name="Bhutkar A."/>
            <person name="Blanco E."/>
            <person name="Bosak S.A."/>
            <person name="Bradley R.K."/>
            <person name="Brand A.D."/>
            <person name="Brent M.R."/>
            <person name="Brooks A.N."/>
            <person name="Brown R.H."/>
            <person name="Butlin R.K."/>
            <person name="Caggese C."/>
            <person name="Calvi B.R."/>
            <person name="Bernardo de Carvalho A."/>
            <person name="Caspi A."/>
            <person name="Castrezana S."/>
            <person name="Celniker S.E."/>
            <person name="Chang J.L."/>
            <person name="Chapple C."/>
            <person name="Chatterji S."/>
            <person name="Chinwalla A."/>
            <person name="Civetta A."/>
            <person name="Clifton S.W."/>
            <person name="Comeron J.M."/>
            <person name="Costello J.C."/>
            <person name="Coyne J.A."/>
            <person name="Daub J."/>
            <person name="David R.G."/>
            <person name="Delcher A.L."/>
            <person name="Delehaunty K."/>
            <person name="Do C.B."/>
            <person name="Ebling H."/>
            <person name="Edwards K."/>
            <person name="Eickbush T."/>
            <person name="Evans J.D."/>
            <person name="Filipski A."/>
            <person name="Findeiss S."/>
            <person name="Freyhult E."/>
            <person name="Fulton L."/>
            <person name="Fulton R."/>
            <person name="Garcia A.C."/>
            <person name="Gardiner A."/>
            <person name="Garfield D.A."/>
            <person name="Garvin B.E."/>
            <person name="Gibson G."/>
            <person name="Gilbert D."/>
            <person name="Gnerre S."/>
            <person name="Godfrey J."/>
            <person name="Good R."/>
            <person name="Gotea V."/>
            <person name="Gravely B."/>
            <person name="Greenberg A.J."/>
            <person name="Griffiths-Jones S."/>
            <person name="Gross S."/>
            <person name="Guigo R."/>
            <person name="Gustafson E.A."/>
            <person name="Haerty W."/>
            <person name="Hahn M.W."/>
            <person name="Halligan D.L."/>
            <person name="Halpern A.L."/>
            <person name="Halter G.M."/>
            <person name="Han M.V."/>
            <person name="Heger A."/>
            <person name="Hillier L."/>
            <person name="Hinrichs A.S."/>
            <person name="Holmes I."/>
            <person name="Hoskins R.A."/>
            <person name="Hubisz M.J."/>
            <person name="Hultmark D."/>
            <person name="Huntley M.A."/>
            <person name="Jaffe D.B."/>
            <person name="Jagadeeshan S."/>
            <person name="Jeck W.R."/>
            <person name="Johnson J."/>
            <person name="Jones C.D."/>
            <person name="Jordan W.C."/>
            <person name="Karpen G.H."/>
            <person name="Kataoka E."/>
            <person name="Keightley P.D."/>
            <person name="Kheradpour P."/>
            <person name="Kirkness E.F."/>
            <person name="Koerich L.B."/>
            <person name="Kristiansen K."/>
            <person name="Kudrna D."/>
            <person name="Kulathinal R.J."/>
            <person name="Kumar S."/>
            <person name="Kwok R."/>
            <person name="Lander E."/>
            <person name="Langley C.H."/>
            <person name="Lapoint R."/>
            <person name="Lazzaro B.P."/>
            <person name="Lee S.J."/>
            <person name="Levesque L."/>
            <person name="Li R."/>
            <person name="Lin C.F."/>
            <person name="Lin M.F."/>
            <person name="Lindblad-Toh K."/>
            <person name="Llopart A."/>
            <person name="Long M."/>
            <person name="Low L."/>
            <person name="Lozovsky E."/>
            <person name="Lu J."/>
            <person name="Luo M."/>
            <person name="Machado C.A."/>
            <person name="Makalowski W."/>
            <person name="Marzo M."/>
            <person name="Matsuda M."/>
            <person name="Matzkin L."/>
            <person name="McAllister B."/>
            <person name="McBride C.S."/>
            <person name="McKernan B."/>
            <person name="McKernan K."/>
            <person name="Mendez-Lago M."/>
            <person name="Minx P."/>
            <person name="Mollenhauer M.U."/>
            <person name="Montooth K."/>
            <person name="Mount S.M."/>
            <person name="Mu X."/>
            <person name="Myers E."/>
            <person name="Negre B."/>
            <person name="Newfeld S."/>
            <person name="Nielsen R."/>
            <person name="Noor M.A."/>
            <person name="O'Grady P."/>
            <person name="Pachter L."/>
            <person name="Papaceit M."/>
            <person name="Parisi M.J."/>
            <person name="Parisi M."/>
            <person name="Parts L."/>
            <person name="Pedersen J.S."/>
            <person name="Pesole G."/>
            <person name="Phillippy A.M."/>
            <person name="Ponting C.P."/>
            <person name="Pop M."/>
            <person name="Porcelli D."/>
            <person name="Powell J.R."/>
            <person name="Prohaska S."/>
            <person name="Pruitt K."/>
            <person name="Puig M."/>
            <person name="Quesneville H."/>
            <person name="Ram K.R."/>
            <person name="Rand D."/>
            <person name="Rasmussen M.D."/>
            <person name="Reed L.K."/>
            <person name="Reenan R."/>
            <person name="Reily A."/>
            <person name="Remington K.A."/>
            <person name="Rieger T.T."/>
            <person name="Ritchie M.G."/>
            <person name="Robin C."/>
            <person name="Rogers Y.H."/>
            <person name="Rohde C."/>
            <person name="Rozas J."/>
            <person name="Rubenfield M.J."/>
            <person name="Ruiz A."/>
            <person name="Russo S."/>
            <person name="Salzberg S.L."/>
            <person name="Sanchez-Gracia A."/>
            <person name="Saranga D.J."/>
            <person name="Sato H."/>
            <person name="Schaeffer S.W."/>
            <person name="Schatz M.C."/>
            <person name="Schlenke T."/>
            <person name="Schwartz R."/>
            <person name="Segarra C."/>
            <person name="Singh R.S."/>
            <person name="Sirot L."/>
            <person name="Sirota M."/>
            <person name="Sisneros N.B."/>
            <person name="Smith C.D."/>
            <person name="Smith T.F."/>
            <person name="Spieth J."/>
            <person name="Stage D.E."/>
            <person name="Stark A."/>
            <person name="Stephan W."/>
            <person name="Strausberg R.L."/>
            <person name="Strempel S."/>
            <person name="Sturgill D."/>
            <person name="Sutton G."/>
            <person name="Sutton G.G."/>
            <person name="Tao W."/>
            <person name="Teichmann S."/>
            <person name="Tobari Y.N."/>
            <person name="Tomimura Y."/>
            <person name="Tsolas J.M."/>
            <person name="Valente V.L."/>
            <person name="Venter E."/>
            <person name="Venter J.C."/>
            <person name="Vicario S."/>
            <person name="Vieira F.G."/>
            <person name="Vilella A.J."/>
            <person name="Villasante A."/>
            <person name="Walenz B."/>
            <person name="Wang J."/>
            <person name="Wasserman M."/>
            <person name="Watts T."/>
            <person name="Wilson D."/>
            <person name="Wilson R.K."/>
            <person name="Wing R.A."/>
            <person name="Wolfner M.F."/>
            <person name="Wong A."/>
            <person name="Wong G.K."/>
            <person name="Wu C.I."/>
            <person name="Wu G."/>
            <person name="Yamamoto D."/>
            <person name="Yang H.P."/>
            <person name="Yang S.P."/>
            <person name="Yorke J.A."/>
            <person name="Yoshida K."/>
            <person name="Zdobnov E."/>
            <person name="Zhang P."/>
            <person name="Zhang Y."/>
            <person name="Zimin A.V."/>
            <person name="Baldwin J."/>
            <person name="Abdouelleil A."/>
            <person name="Abdulkadir J."/>
            <person name="Abebe A."/>
            <person name="Abera B."/>
            <person name="Abreu J."/>
            <person name="Acer S.C."/>
            <person name="Aftuck L."/>
            <person name="Alexander A."/>
            <person name="An P."/>
            <person name="Anderson E."/>
            <person name="Anderson S."/>
            <person name="Arachi H."/>
            <person name="Azer M."/>
            <person name="Bachantsang P."/>
            <person name="Barry A."/>
            <person name="Bayul T."/>
            <person name="Berlin A."/>
            <person name="Bessette D."/>
            <person name="Bloom T."/>
            <person name="Blye J."/>
            <person name="Boguslavskiy L."/>
            <person name="Bonnet C."/>
            <person name="Boukhgalter B."/>
            <person name="Bourzgui I."/>
            <person name="Brown A."/>
            <person name="Cahill P."/>
            <person name="Channer S."/>
            <person name="Cheshatsang Y."/>
            <person name="Chuda L."/>
            <person name="Citroen M."/>
            <person name="Collymore A."/>
            <person name="Cooke P."/>
            <person name="Costello M."/>
            <person name="D'Aco K."/>
            <person name="Daza R."/>
            <person name="De Haan G."/>
            <person name="DeGray S."/>
            <person name="DeMaso C."/>
            <person name="Dhargay N."/>
            <person name="Dooley K."/>
            <person name="Dooley E."/>
            <person name="Doricent M."/>
            <person name="Dorje P."/>
            <person name="Dorjee K."/>
            <person name="Dupes A."/>
            <person name="Elong R."/>
            <person name="Falk J."/>
            <person name="Farina A."/>
            <person name="Faro S."/>
            <person name="Ferguson D."/>
            <person name="Fisher S."/>
            <person name="Foley C.D."/>
            <person name="Franke A."/>
            <person name="Friedrich D."/>
            <person name="Gadbois L."/>
            <person name="Gearin G."/>
            <person name="Gearin C.R."/>
            <person name="Giannoukos G."/>
            <person name="Goode T."/>
            <person name="Graham J."/>
            <person name="Grandbois E."/>
            <person name="Grewal S."/>
            <person name="Gyaltsen K."/>
            <person name="Hafez N."/>
            <person name="Hagos B."/>
            <person name="Hall J."/>
            <person name="Henson C."/>
            <person name="Hollinger A."/>
            <person name="Honan T."/>
            <person name="Huard M.D."/>
            <person name="Hughes L."/>
            <person name="Hurhula B."/>
            <person name="Husby M.E."/>
            <person name="Kamat A."/>
            <person name="Kanga B."/>
            <person name="Kashin S."/>
            <person name="Khazanovich D."/>
            <person name="Kisner P."/>
            <person name="Lance K."/>
            <person name="Lara M."/>
            <person name="Lee W."/>
            <person name="Lennon N."/>
            <person name="Letendre F."/>
            <person name="LeVine R."/>
            <person name="Lipovsky A."/>
            <person name="Liu X."/>
            <person name="Liu J."/>
            <person name="Liu S."/>
            <person name="Lokyitsang T."/>
            <person name="Lokyitsang Y."/>
            <person name="Lubonja R."/>
            <person name="Lui A."/>
            <person name="MacDonald P."/>
            <person name="Magnisalis V."/>
            <person name="Maru K."/>
            <person name="Matthews C."/>
            <person name="McCusker W."/>
            <person name="McDonough S."/>
            <person name="Mehta T."/>
            <person name="Meldrim J."/>
            <person name="Meneus L."/>
            <person name="Mihai O."/>
            <person name="Mihalev A."/>
            <person name="Mihova T."/>
            <person name="Mittelman R."/>
            <person name="Mlenga V."/>
            <person name="Montmayeur A."/>
            <person name="Mulrain L."/>
            <person name="Navidi A."/>
            <person name="Naylor J."/>
            <person name="Negash T."/>
            <person name="Nguyen T."/>
            <person name="Nguyen N."/>
            <person name="Nicol R."/>
            <person name="Norbu C."/>
            <person name="Norbu N."/>
            <person name="Novod N."/>
            <person name="O'Neill B."/>
            <person name="Osman S."/>
            <person name="Markiewicz E."/>
            <person name="Oyono O.L."/>
            <person name="Patti C."/>
            <person name="Phunkhang P."/>
            <person name="Pierre F."/>
            <person name="Priest M."/>
            <person name="Raghuraman S."/>
            <person name="Rege F."/>
            <person name="Reyes R."/>
            <person name="Rise C."/>
            <person name="Rogov P."/>
            <person name="Ross K."/>
            <person name="Ryan E."/>
            <person name="Settipalli S."/>
            <person name="Shea T."/>
            <person name="Sherpa N."/>
            <person name="Shi L."/>
            <person name="Shih D."/>
            <person name="Sparrow T."/>
            <person name="Spaulding J."/>
            <person name="Stalker J."/>
            <person name="Stange-Thomann N."/>
            <person name="Stavropoulos S."/>
            <person name="Stone C."/>
            <person name="Strader C."/>
            <person name="Tesfaye S."/>
            <person name="Thomson T."/>
            <person name="Thoulutsang Y."/>
            <person name="Thoulutsang D."/>
            <person name="Topham K."/>
            <person name="Topping I."/>
            <person name="Tsamla T."/>
            <person name="Vassiliev H."/>
            <person name="Vo A."/>
            <person name="Wangchuk T."/>
            <person name="Wangdi T."/>
            <person name="Weiand M."/>
            <person name="Wilkinson J."/>
            <person name="Wilson A."/>
            <person name="Yadav S."/>
            <person name="Young G."/>
            <person name="Yu Q."/>
            <person name="Zembek L."/>
            <person name="Zhong D."/>
            <person name="Zimmer A."/>
            <person name="Zwirko Z."/>
            <person name="Jaffe D.B."/>
            <person name="Alvarez P."/>
            <person name="Brockman W."/>
            <person name="Butler J."/>
            <person name="Chin C."/>
            <person name="Gnerre S."/>
            <person name="Grabherr M."/>
            <person name="Kleber M."/>
            <person name="Mauceli E."/>
            <person name="MacCallum I."/>
        </authorList>
    </citation>
    <scope>NUCLEOTIDE SEQUENCE [LARGE SCALE GENOMIC DNA]</scope>
    <source>
        <strain evidence="3">Rob3c / Tucson 14021-0248.25</strain>
    </source>
</reference>
<feature type="compositionally biased region" description="Polar residues" evidence="1">
    <location>
        <begin position="43"/>
        <end position="60"/>
    </location>
</feature>
<accession>B4IL03</accession>
<dbReference type="Proteomes" id="UP000001292">
    <property type="component" value="Unassembled WGS sequence"/>
</dbReference>
<keyword evidence="3" id="KW-1185">Reference proteome</keyword>
<name>B4IL03_DROSE</name>
<feature type="compositionally biased region" description="Low complexity" evidence="1">
    <location>
        <begin position="29"/>
        <end position="42"/>
    </location>
</feature>
<evidence type="ECO:0000313" key="2">
    <source>
        <dbReference type="EMBL" id="EDW52791.1"/>
    </source>
</evidence>
<feature type="region of interest" description="Disordered" evidence="1">
    <location>
        <begin position="78"/>
        <end position="226"/>
    </location>
</feature>
<dbReference type="OMA" id="RDRHLED"/>
<dbReference type="AlphaFoldDB" id="B4IL03"/>
<evidence type="ECO:0000256" key="1">
    <source>
        <dbReference type="SAM" id="MobiDB-lite"/>
    </source>
</evidence>
<feature type="region of interest" description="Disordered" evidence="1">
    <location>
        <begin position="1"/>
        <end position="60"/>
    </location>
</feature>